<protein>
    <submittedName>
        <fullName evidence="1">Uncharacterized protein</fullName>
    </submittedName>
</protein>
<accession>A0A328NCC1</accession>
<evidence type="ECO:0000313" key="2">
    <source>
        <dbReference type="Proteomes" id="UP000249419"/>
    </source>
</evidence>
<dbReference type="Proteomes" id="UP000249419">
    <property type="component" value="Unassembled WGS sequence"/>
</dbReference>
<sequence length="123" mass="13707">MACAYDREELPDEAETETADRRALEAAFHEAMVRTYERARDEAHYHAALLLRMVTEKGGLATAWQLLHHPVVSDGFTALWERGRVDLTAEAVVIRPRFRALFTGEELAIASSRVVGASAHTTT</sequence>
<proteinExistence type="predicted"/>
<dbReference type="AlphaFoldDB" id="A0A328NCC1"/>
<reference evidence="1 2" key="1">
    <citation type="submission" date="2018-03" db="EMBL/GenBank/DDBJ databases">
        <title>Defining the species Micromonospora saelicesensis and Micromonospora noduli under the framework of genomics.</title>
        <authorList>
            <person name="Riesco R."/>
            <person name="Trujillo M.E."/>
        </authorList>
    </citation>
    <scope>NUCLEOTIDE SEQUENCE [LARGE SCALE GENOMIC DNA]</scope>
    <source>
        <strain evidence="1 2">PSN13</strain>
    </source>
</reference>
<name>A0A328NCC1_9ACTN</name>
<comment type="caution">
    <text evidence="1">The sequence shown here is derived from an EMBL/GenBank/DDBJ whole genome shotgun (WGS) entry which is preliminary data.</text>
</comment>
<organism evidence="1 2">
    <name type="scientific">Micromonospora saelicesensis</name>
    <dbReference type="NCBI Taxonomy" id="285676"/>
    <lineage>
        <taxon>Bacteria</taxon>
        <taxon>Bacillati</taxon>
        <taxon>Actinomycetota</taxon>
        <taxon>Actinomycetes</taxon>
        <taxon>Micromonosporales</taxon>
        <taxon>Micromonosporaceae</taxon>
        <taxon>Micromonospora</taxon>
    </lineage>
</organism>
<dbReference type="EMBL" id="PYAG01000041">
    <property type="protein sequence ID" value="RAO26587.1"/>
    <property type="molecule type" value="Genomic_DNA"/>
</dbReference>
<evidence type="ECO:0000313" key="1">
    <source>
        <dbReference type="EMBL" id="RAO26587.1"/>
    </source>
</evidence>
<gene>
    <name evidence="1" type="ORF">PSN13_06615</name>
</gene>